<dbReference type="Proteomes" id="UP000199012">
    <property type="component" value="Unassembled WGS sequence"/>
</dbReference>
<sequence length="472" mass="50570">MGIPHRSFRGLVALALTAATAAAGVVCVATSSAANAADTVWAAPTGDQLVDSIGVGTHWDYLDTPYGAAYPSIRRLLVASGVRHVRGDASRAPDLFSSGIKTTVGVDSAMDGSGDPALQIAQLAPLAASGAIAGFEGPNEPDLYWTQGHRVYKGRTFPDAAMEWQKDLYRAAKADSRTAGIPVIGPSLGGTYWGGGNPFPANSLAPYVDWGNFHPYPGGNSFSYPSDYAGISRYYWNADFPSVALDRYPTNFDTYRPPFGLRPMAATETGYSTFRFGQSEKMQGRYVPRIFLENFRLGIRRTFLYELVDSFDDPTGYNREAHFGLLRHDLTPKPAFYALQSLISAVSAPKPSALTKPNPPSPQLTLQVNAPAGYDASGLHHLQFARADGSTVLALWHEISGDDLSPLQSTPQQPIREVYHPCLAVTVSGVDLSAARTTAIGDDGRLVPIPSRAATTGLKVQVGEQVTFVTVP</sequence>
<evidence type="ECO:0000256" key="1">
    <source>
        <dbReference type="SAM" id="SignalP"/>
    </source>
</evidence>
<dbReference type="InterPro" id="IPR017853">
    <property type="entry name" value="GH"/>
</dbReference>
<feature type="chain" id="PRO_5039222176" description="Glycosyl hydrolase family 39" evidence="1">
    <location>
        <begin position="37"/>
        <end position="472"/>
    </location>
</feature>
<keyword evidence="1" id="KW-0732">Signal</keyword>
<gene>
    <name evidence="2" type="ORF">SAMN05421867_10451</name>
</gene>
<reference evidence="2 3" key="1">
    <citation type="submission" date="2016-10" db="EMBL/GenBank/DDBJ databases">
        <authorList>
            <person name="de Groot N.N."/>
        </authorList>
    </citation>
    <scope>NUCLEOTIDE SEQUENCE [LARGE SCALE GENOMIC DNA]</scope>
    <source>
        <strain evidence="2 3">CGMCC 4.6945</strain>
    </source>
</reference>
<dbReference type="Gene3D" id="3.20.20.80">
    <property type="entry name" value="Glycosidases"/>
    <property type="match status" value="1"/>
</dbReference>
<dbReference type="STRING" id="988821.SAMN05421867_10451"/>
<name>A0A1I0X257_9CELL</name>
<evidence type="ECO:0000313" key="2">
    <source>
        <dbReference type="EMBL" id="SFA94747.1"/>
    </source>
</evidence>
<organism evidence="2 3">
    <name type="scientific">Cellulomonas marina</name>
    <dbReference type="NCBI Taxonomy" id="988821"/>
    <lineage>
        <taxon>Bacteria</taxon>
        <taxon>Bacillati</taxon>
        <taxon>Actinomycetota</taxon>
        <taxon>Actinomycetes</taxon>
        <taxon>Micrococcales</taxon>
        <taxon>Cellulomonadaceae</taxon>
        <taxon>Cellulomonas</taxon>
    </lineage>
</organism>
<keyword evidence="3" id="KW-1185">Reference proteome</keyword>
<dbReference type="EMBL" id="FOKA01000004">
    <property type="protein sequence ID" value="SFA94747.1"/>
    <property type="molecule type" value="Genomic_DNA"/>
</dbReference>
<dbReference type="AlphaFoldDB" id="A0A1I0X257"/>
<protein>
    <recommendedName>
        <fullName evidence="4">Glycosyl hydrolase family 39</fullName>
    </recommendedName>
</protein>
<feature type="signal peptide" evidence="1">
    <location>
        <begin position="1"/>
        <end position="36"/>
    </location>
</feature>
<accession>A0A1I0X257</accession>
<evidence type="ECO:0000313" key="3">
    <source>
        <dbReference type="Proteomes" id="UP000199012"/>
    </source>
</evidence>
<dbReference type="SUPFAM" id="SSF51445">
    <property type="entry name" value="(Trans)glycosidases"/>
    <property type="match status" value="1"/>
</dbReference>
<proteinExistence type="predicted"/>
<evidence type="ECO:0008006" key="4">
    <source>
        <dbReference type="Google" id="ProtNLM"/>
    </source>
</evidence>